<protein>
    <recommendedName>
        <fullName evidence="1">Lactose phosphotransferase system repressor</fullName>
    </recommendedName>
</protein>
<dbReference type="PANTHER" id="PTHR30363:SF4">
    <property type="entry name" value="GLYCEROL-3-PHOSPHATE REGULON REPRESSOR"/>
    <property type="match status" value="1"/>
</dbReference>
<organism evidence="8 9">
    <name type="scientific">Plantactinospora endophytica</name>
    <dbReference type="NCBI Taxonomy" id="673535"/>
    <lineage>
        <taxon>Bacteria</taxon>
        <taxon>Bacillati</taxon>
        <taxon>Actinomycetota</taxon>
        <taxon>Actinomycetes</taxon>
        <taxon>Micromonosporales</taxon>
        <taxon>Micromonosporaceae</taxon>
        <taxon>Plantactinospora</taxon>
    </lineage>
</organism>
<dbReference type="SUPFAM" id="SSF100950">
    <property type="entry name" value="NagB/RpiA/CoA transferase-like"/>
    <property type="match status" value="1"/>
</dbReference>
<evidence type="ECO:0000313" key="8">
    <source>
        <dbReference type="EMBL" id="GIG87814.1"/>
    </source>
</evidence>
<dbReference type="SMART" id="SM00420">
    <property type="entry name" value="HTH_DEOR"/>
    <property type="match status" value="1"/>
</dbReference>
<dbReference type="InterPro" id="IPR001034">
    <property type="entry name" value="DeoR_HTH"/>
</dbReference>
<evidence type="ECO:0000313" key="9">
    <source>
        <dbReference type="Proteomes" id="UP000646749"/>
    </source>
</evidence>
<dbReference type="Pfam" id="PF08220">
    <property type="entry name" value="HTH_DeoR"/>
    <property type="match status" value="1"/>
</dbReference>
<evidence type="ECO:0000256" key="6">
    <source>
        <dbReference type="ARBA" id="ARBA00024937"/>
    </source>
</evidence>
<dbReference type="PRINTS" id="PR00037">
    <property type="entry name" value="HTHLACR"/>
</dbReference>
<dbReference type="EMBL" id="BONW01000013">
    <property type="protein sequence ID" value="GIG87814.1"/>
    <property type="molecule type" value="Genomic_DNA"/>
</dbReference>
<dbReference type="InterPro" id="IPR014036">
    <property type="entry name" value="DeoR-like_C"/>
</dbReference>
<dbReference type="InterPro" id="IPR018356">
    <property type="entry name" value="Tscrpt_reg_HTH_DeoR_CS"/>
</dbReference>
<dbReference type="PROSITE" id="PS51000">
    <property type="entry name" value="HTH_DEOR_2"/>
    <property type="match status" value="1"/>
</dbReference>
<name>A0ABQ4DZB8_9ACTN</name>
<dbReference type="InterPro" id="IPR036390">
    <property type="entry name" value="WH_DNA-bd_sf"/>
</dbReference>
<sequence length="299" mass="31745">MAGAFVRAELDREDVPGRGRRSEDVSVGDGRLSHAPMAERRDLLTQVVVEQGYCTISELARRFGVSEMTIRRDIAYLVDRGRLRAFHGGAAALSPADLLGSDYRARDLSMAAAKRAIAERALELVEPGSVIAIDAGTTANQLASLLSPAMGLKVVTQSLPVVSALAMNPGVELECLGGTLHSESMSFSGPATLAAISELHIDTLFLAASALNERGALCANGFDAITKRALIEVSETVVLIADSSKFSKSARVRICDWQVPDRFVVDDGLSDGDRGSLADLGVVVDEARARPTAGEVRRL</sequence>
<keyword evidence="5" id="KW-0804">Transcription</keyword>
<comment type="function">
    <text evidence="6">Repressor of the lactose catabolism operon. Galactose-6-phosphate is the inducer.</text>
</comment>
<dbReference type="SMART" id="SM01134">
    <property type="entry name" value="DeoRC"/>
    <property type="match status" value="1"/>
</dbReference>
<comment type="caution">
    <text evidence="8">The sequence shown here is derived from an EMBL/GenBank/DDBJ whole genome shotgun (WGS) entry which is preliminary data.</text>
</comment>
<evidence type="ECO:0000259" key="7">
    <source>
        <dbReference type="PROSITE" id="PS51000"/>
    </source>
</evidence>
<evidence type="ECO:0000256" key="5">
    <source>
        <dbReference type="ARBA" id="ARBA00023163"/>
    </source>
</evidence>
<dbReference type="SUPFAM" id="SSF46785">
    <property type="entry name" value="Winged helix' DNA-binding domain"/>
    <property type="match status" value="1"/>
</dbReference>
<keyword evidence="9" id="KW-1185">Reference proteome</keyword>
<evidence type="ECO:0000256" key="3">
    <source>
        <dbReference type="ARBA" id="ARBA00023015"/>
    </source>
</evidence>
<dbReference type="PROSITE" id="PS00894">
    <property type="entry name" value="HTH_DEOR_1"/>
    <property type="match status" value="1"/>
</dbReference>
<dbReference type="InterPro" id="IPR036388">
    <property type="entry name" value="WH-like_DNA-bd_sf"/>
</dbReference>
<reference evidence="8 9" key="1">
    <citation type="submission" date="2021-01" db="EMBL/GenBank/DDBJ databases">
        <title>Whole genome shotgun sequence of Plantactinospora endophytica NBRC 110450.</title>
        <authorList>
            <person name="Komaki H."/>
            <person name="Tamura T."/>
        </authorList>
    </citation>
    <scope>NUCLEOTIDE SEQUENCE [LARGE SCALE GENOMIC DNA]</scope>
    <source>
        <strain evidence="8 9">NBRC 110450</strain>
    </source>
</reference>
<evidence type="ECO:0000256" key="2">
    <source>
        <dbReference type="ARBA" id="ARBA00022491"/>
    </source>
</evidence>
<dbReference type="RefSeq" id="WP_203866361.1">
    <property type="nucleotide sequence ID" value="NZ_BONW01000013.1"/>
</dbReference>
<dbReference type="Proteomes" id="UP000646749">
    <property type="component" value="Unassembled WGS sequence"/>
</dbReference>
<keyword evidence="2" id="KW-0678">Repressor</keyword>
<dbReference type="InterPro" id="IPR037171">
    <property type="entry name" value="NagB/RpiA_transferase-like"/>
</dbReference>
<proteinExistence type="predicted"/>
<keyword evidence="3" id="KW-0805">Transcription regulation</keyword>
<feature type="domain" description="HTH deoR-type" evidence="7">
    <location>
        <begin position="37"/>
        <end position="92"/>
    </location>
</feature>
<accession>A0ABQ4DZB8</accession>
<evidence type="ECO:0000256" key="4">
    <source>
        <dbReference type="ARBA" id="ARBA00023125"/>
    </source>
</evidence>
<keyword evidence="4" id="KW-0238">DNA-binding</keyword>
<dbReference type="Pfam" id="PF00455">
    <property type="entry name" value="DeoRC"/>
    <property type="match status" value="1"/>
</dbReference>
<dbReference type="InterPro" id="IPR050313">
    <property type="entry name" value="Carb_Metab_HTH_regulators"/>
</dbReference>
<dbReference type="Gene3D" id="3.40.50.1360">
    <property type="match status" value="1"/>
</dbReference>
<gene>
    <name evidence="8" type="primary">fruR_1</name>
    <name evidence="8" type="ORF">Pen02_27500</name>
</gene>
<evidence type="ECO:0000256" key="1">
    <source>
        <dbReference type="ARBA" id="ARBA00021390"/>
    </source>
</evidence>
<dbReference type="PANTHER" id="PTHR30363">
    <property type="entry name" value="HTH-TYPE TRANSCRIPTIONAL REGULATOR SRLR-RELATED"/>
    <property type="match status" value="1"/>
</dbReference>
<dbReference type="Gene3D" id="1.10.10.10">
    <property type="entry name" value="Winged helix-like DNA-binding domain superfamily/Winged helix DNA-binding domain"/>
    <property type="match status" value="1"/>
</dbReference>